<dbReference type="SUPFAM" id="SSF50022">
    <property type="entry name" value="ISP domain"/>
    <property type="match status" value="1"/>
</dbReference>
<evidence type="ECO:0000313" key="9">
    <source>
        <dbReference type="Proteomes" id="UP001143362"/>
    </source>
</evidence>
<dbReference type="InterPro" id="IPR045605">
    <property type="entry name" value="KshA-like_C"/>
</dbReference>
<dbReference type="Gene3D" id="2.102.10.10">
    <property type="entry name" value="Rieske [2Fe-2S] iron-sulphur domain"/>
    <property type="match status" value="1"/>
</dbReference>
<keyword evidence="9" id="KW-1185">Reference proteome</keyword>
<protein>
    <submittedName>
        <fullName evidence="8">Rieske (2Fe-2S) protein</fullName>
    </submittedName>
</protein>
<feature type="domain" description="Rieske" evidence="7">
    <location>
        <begin position="20"/>
        <end position="123"/>
    </location>
</feature>
<dbReference type="RefSeq" id="WP_279246242.1">
    <property type="nucleotide sequence ID" value="NZ_SHNN01000003.1"/>
</dbReference>
<gene>
    <name evidence="8" type="ORF">EYC98_15250</name>
</gene>
<keyword evidence="3" id="KW-0479">Metal-binding</keyword>
<dbReference type="Gene3D" id="3.90.380.10">
    <property type="entry name" value="Naphthalene 1,2-dioxygenase Alpha Subunit, Chain A, domain 1"/>
    <property type="match status" value="1"/>
</dbReference>
<comment type="caution">
    <text evidence="8">The sequence shown here is derived from an EMBL/GenBank/DDBJ whole genome shotgun (WGS) entry which is preliminary data.</text>
</comment>
<comment type="cofactor">
    <cofactor evidence="1">
        <name>Fe cation</name>
        <dbReference type="ChEBI" id="CHEBI:24875"/>
    </cofactor>
</comment>
<reference evidence="8" key="1">
    <citation type="submission" date="2019-02" db="EMBL/GenBank/DDBJ databases">
        <authorList>
            <person name="Li S.-H."/>
        </authorList>
    </citation>
    <scope>NUCLEOTIDE SEQUENCE</scope>
    <source>
        <strain evidence="8">IMCC14734</strain>
    </source>
</reference>
<dbReference type="PROSITE" id="PS51296">
    <property type="entry name" value="RIESKE"/>
    <property type="match status" value="1"/>
</dbReference>
<evidence type="ECO:0000256" key="6">
    <source>
        <dbReference type="ARBA" id="ARBA00023014"/>
    </source>
</evidence>
<dbReference type="PANTHER" id="PTHR21266">
    <property type="entry name" value="IRON-SULFUR DOMAIN CONTAINING PROTEIN"/>
    <property type="match status" value="1"/>
</dbReference>
<accession>A0ABT3TLJ8</accession>
<organism evidence="8 9">
    <name type="scientific">Candidatus Litorirhabdus singularis</name>
    <dbReference type="NCBI Taxonomy" id="2518993"/>
    <lineage>
        <taxon>Bacteria</taxon>
        <taxon>Pseudomonadati</taxon>
        <taxon>Pseudomonadota</taxon>
        <taxon>Gammaproteobacteria</taxon>
        <taxon>Cellvibrionales</taxon>
        <taxon>Halieaceae</taxon>
        <taxon>Candidatus Litorirhabdus</taxon>
    </lineage>
</organism>
<dbReference type="CDD" id="cd03469">
    <property type="entry name" value="Rieske_RO_Alpha_N"/>
    <property type="match status" value="1"/>
</dbReference>
<keyword evidence="5" id="KW-0408">Iron</keyword>
<dbReference type="Pfam" id="PF00355">
    <property type="entry name" value="Rieske"/>
    <property type="match status" value="1"/>
</dbReference>
<evidence type="ECO:0000256" key="2">
    <source>
        <dbReference type="ARBA" id="ARBA00022714"/>
    </source>
</evidence>
<evidence type="ECO:0000313" key="8">
    <source>
        <dbReference type="EMBL" id="MCX2982217.1"/>
    </source>
</evidence>
<dbReference type="SUPFAM" id="SSF55961">
    <property type="entry name" value="Bet v1-like"/>
    <property type="match status" value="1"/>
</dbReference>
<dbReference type="PANTHER" id="PTHR21266:SF60">
    <property type="entry name" value="3-KETOSTEROID-9-ALPHA-MONOOXYGENASE, OXYGENASE COMPONENT"/>
    <property type="match status" value="1"/>
</dbReference>
<dbReference type="Pfam" id="PF19298">
    <property type="entry name" value="KshA_C"/>
    <property type="match status" value="1"/>
</dbReference>
<keyword evidence="4" id="KW-0560">Oxidoreductase</keyword>
<dbReference type="InterPro" id="IPR050584">
    <property type="entry name" value="Cholesterol_7-desaturase"/>
</dbReference>
<dbReference type="InterPro" id="IPR017941">
    <property type="entry name" value="Rieske_2Fe-2S"/>
</dbReference>
<evidence type="ECO:0000259" key="7">
    <source>
        <dbReference type="PROSITE" id="PS51296"/>
    </source>
</evidence>
<dbReference type="EMBL" id="SHNN01000003">
    <property type="protein sequence ID" value="MCX2982217.1"/>
    <property type="molecule type" value="Genomic_DNA"/>
</dbReference>
<name>A0ABT3TLJ8_9GAMM</name>
<dbReference type="Proteomes" id="UP001143362">
    <property type="component" value="Unassembled WGS sequence"/>
</dbReference>
<sequence length="319" mass="35959">MALGVCESKSQDGPDFPIGWYSVGRGRELASGEVQRVTAFDRELALFRTRSGQAVVTDAFCPHLGAHLGVEGRVVGETIRCPFHGWKFDASGDCVEIPYCDEIPERAKVRSWPVSETNGDIMVWYHPLEEAPAWEIPALEELSSDDWSEPQYWEFTIPNHVQNIAENTCDPEHFQYVHRMQDTPPSKVEIAEDGRVLHMVADAKDAAHPNTLHATLHNPGLAVVRTVYGPGAEMLVYSTAQPTSLEETHMRWTLTVRKEIVDLVGDDVMRGIKEGIGDDMPIWRHKIYRQKPVFCKGDTSLVGFRKWVRQFYIDDNAAA</sequence>
<proteinExistence type="predicted"/>
<evidence type="ECO:0000256" key="1">
    <source>
        <dbReference type="ARBA" id="ARBA00001962"/>
    </source>
</evidence>
<keyword evidence="2" id="KW-0001">2Fe-2S</keyword>
<dbReference type="InterPro" id="IPR036922">
    <property type="entry name" value="Rieske_2Fe-2S_sf"/>
</dbReference>
<evidence type="ECO:0000256" key="4">
    <source>
        <dbReference type="ARBA" id="ARBA00023002"/>
    </source>
</evidence>
<evidence type="ECO:0000256" key="5">
    <source>
        <dbReference type="ARBA" id="ARBA00023004"/>
    </source>
</evidence>
<keyword evidence="6" id="KW-0411">Iron-sulfur</keyword>
<evidence type="ECO:0000256" key="3">
    <source>
        <dbReference type="ARBA" id="ARBA00022723"/>
    </source>
</evidence>